<sequence>MRTAKLAIDPLWQCLCPSWTQATTTQRVVASFTQRRRPALRCLNEGATARLQRRANSTSSESITAQAAFRTYAVPDSTRPPVEKKKKLSDEQADARRRRESAARLHQTNQEATQALLKQPTPYLYTRLRTLAFGGKTKECRELAEYIIKERREKPNTQLYNALILSNTSHDNGGAWRVSEYLDEMREAGLQPDTGTCHAVLKVLAVHPDHLLRADVLEYMRTRWYQLNEEGAHDVAAGLLREGLFEQAMQRIDGLLRSGVQVQAWLLDMAVYMLCTAGEVEEAFRIMRQRYDAGELNISRTIWYTLLDTGSSHRHHASTALVWNGQVNTSYLNPASGVCLNVLTTAAQAGDAVLATDVFTHLSKRGTSFTPIHYQLLIDCYLAADPPDHKRALSILTIMALEKMADPSPAETRSLYLHLRSNPSLVAEAFAMLRNLRAEDRKVPIAALNLVIECYVEQRNLMEAMNVYKLIHTFVPAATATTARKTYANIETFNLLLRGCRLADPPDEALASFLVSELLALRVKPTALTYDRLILVFVQAGAHALERIPQATDDTGPAEAAQRKKGLELLDWAFRHFVDMQAVSDTASNSNTTSTAADTGRSNLGWMPRLGTVERLAVQLARVGDGRCWDVLQAGEDQGAKGGMERAWEAKGKWVRRNVEEAWSGAGGGEVGVVVGERPEAWRADVAGA</sequence>
<feature type="region of interest" description="Disordered" evidence="2">
    <location>
        <begin position="75"/>
        <end position="109"/>
    </location>
</feature>
<keyword evidence="5" id="KW-1185">Reference proteome</keyword>
<dbReference type="AlphaFoldDB" id="A0A4U0Y5M6"/>
<evidence type="ECO:0000256" key="2">
    <source>
        <dbReference type="SAM" id="MobiDB-lite"/>
    </source>
</evidence>
<evidence type="ECO:0000259" key="3">
    <source>
        <dbReference type="Pfam" id="PF23276"/>
    </source>
</evidence>
<dbReference type="OrthoDB" id="747253at2759"/>
<dbReference type="GO" id="GO:0140053">
    <property type="term" value="P:mitochondrial gene expression"/>
    <property type="evidence" value="ECO:0007669"/>
    <property type="project" value="TreeGrafter"/>
</dbReference>
<accession>A0A4U0Y5M6</accession>
<evidence type="ECO:0000256" key="1">
    <source>
        <dbReference type="ARBA" id="ARBA00022737"/>
    </source>
</evidence>
<protein>
    <recommendedName>
        <fullName evidence="3">Pentatricopeptide repeat-containing protein-mitochondrial domain-containing protein</fullName>
    </recommendedName>
</protein>
<evidence type="ECO:0000313" key="5">
    <source>
        <dbReference type="Proteomes" id="UP000309340"/>
    </source>
</evidence>
<dbReference type="GO" id="GO:0003729">
    <property type="term" value="F:mRNA binding"/>
    <property type="evidence" value="ECO:0007669"/>
    <property type="project" value="TreeGrafter"/>
</dbReference>
<dbReference type="Pfam" id="PF23276">
    <property type="entry name" value="TPR_24"/>
    <property type="match status" value="1"/>
</dbReference>
<dbReference type="InterPro" id="IPR057027">
    <property type="entry name" value="TPR_mt"/>
</dbReference>
<dbReference type="Proteomes" id="UP000309340">
    <property type="component" value="Unassembled WGS sequence"/>
</dbReference>
<comment type="caution">
    <text evidence="4">The sequence shown here is derived from an EMBL/GenBank/DDBJ whole genome shotgun (WGS) entry which is preliminary data.</text>
</comment>
<dbReference type="InterPro" id="IPR011990">
    <property type="entry name" value="TPR-like_helical_dom_sf"/>
</dbReference>
<dbReference type="PANTHER" id="PTHR47938:SF35">
    <property type="entry name" value="PENTATRICOPEPTIDE REPEAT-CONTAINING PROTEIN 4, MITOCHONDRIAL-RELATED"/>
    <property type="match status" value="1"/>
</dbReference>
<dbReference type="PANTHER" id="PTHR47938">
    <property type="entry name" value="RESPIRATORY COMPLEX I CHAPERONE (CIA84), PUTATIVE (AFU_ORTHOLOGUE AFUA_2G06020)-RELATED"/>
    <property type="match status" value="1"/>
</dbReference>
<proteinExistence type="predicted"/>
<gene>
    <name evidence="4" type="ORF">B0A55_00190</name>
</gene>
<organism evidence="4 5">
    <name type="scientific">Friedmanniomyces simplex</name>
    <dbReference type="NCBI Taxonomy" id="329884"/>
    <lineage>
        <taxon>Eukaryota</taxon>
        <taxon>Fungi</taxon>
        <taxon>Dikarya</taxon>
        <taxon>Ascomycota</taxon>
        <taxon>Pezizomycotina</taxon>
        <taxon>Dothideomycetes</taxon>
        <taxon>Dothideomycetidae</taxon>
        <taxon>Mycosphaerellales</taxon>
        <taxon>Teratosphaeriaceae</taxon>
        <taxon>Friedmanniomyces</taxon>
    </lineage>
</organism>
<dbReference type="GO" id="GO:0005739">
    <property type="term" value="C:mitochondrion"/>
    <property type="evidence" value="ECO:0007669"/>
    <property type="project" value="TreeGrafter"/>
</dbReference>
<feature type="domain" description="Pentatricopeptide repeat-containing protein-mitochondrial" evidence="3">
    <location>
        <begin position="336"/>
        <end position="470"/>
    </location>
</feature>
<keyword evidence="1" id="KW-0677">Repeat</keyword>
<feature type="compositionally biased region" description="Basic and acidic residues" evidence="2">
    <location>
        <begin position="88"/>
        <end position="103"/>
    </location>
</feature>
<dbReference type="Gene3D" id="1.25.40.10">
    <property type="entry name" value="Tetratricopeptide repeat domain"/>
    <property type="match status" value="2"/>
</dbReference>
<reference evidence="4 5" key="1">
    <citation type="submission" date="2017-03" db="EMBL/GenBank/DDBJ databases">
        <title>Genomes of endolithic fungi from Antarctica.</title>
        <authorList>
            <person name="Coleine C."/>
            <person name="Masonjones S."/>
            <person name="Stajich J.E."/>
        </authorList>
    </citation>
    <scope>NUCLEOTIDE SEQUENCE [LARGE SCALE GENOMIC DNA]</scope>
    <source>
        <strain evidence="4 5">CCFEE 5184</strain>
    </source>
</reference>
<dbReference type="STRING" id="329884.A0A4U0Y5M6"/>
<dbReference type="EMBL" id="NAJQ01000001">
    <property type="protein sequence ID" value="TKA83908.1"/>
    <property type="molecule type" value="Genomic_DNA"/>
</dbReference>
<evidence type="ECO:0000313" key="4">
    <source>
        <dbReference type="EMBL" id="TKA83908.1"/>
    </source>
</evidence>
<name>A0A4U0Y5M6_9PEZI</name>